<gene>
    <name evidence="6" type="ORF">F7725_018025</name>
</gene>
<dbReference type="EMBL" id="JAAKFY010000021">
    <property type="protein sequence ID" value="KAF3839308.1"/>
    <property type="molecule type" value="Genomic_DNA"/>
</dbReference>
<evidence type="ECO:0000259" key="5">
    <source>
        <dbReference type="PROSITE" id="PS50835"/>
    </source>
</evidence>
<keyword evidence="7" id="KW-1185">Reference proteome</keyword>
<dbReference type="PANTHER" id="PTHR44337">
    <property type="entry name" value="CARCINOEMBRYONIC ANTIGEN-RELATED CELL ADHESION MOLECULE 8"/>
    <property type="match status" value="1"/>
</dbReference>
<dbReference type="InterPro" id="IPR036179">
    <property type="entry name" value="Ig-like_dom_sf"/>
</dbReference>
<dbReference type="InterPro" id="IPR003598">
    <property type="entry name" value="Ig_sub2"/>
</dbReference>
<feature type="domain" description="Ig-like" evidence="5">
    <location>
        <begin position="1"/>
        <end position="157"/>
    </location>
</feature>
<dbReference type="SUPFAM" id="SSF48726">
    <property type="entry name" value="Immunoglobulin"/>
    <property type="match status" value="2"/>
</dbReference>
<evidence type="ECO:0000313" key="6">
    <source>
        <dbReference type="EMBL" id="KAF3839308.1"/>
    </source>
</evidence>
<dbReference type="InterPro" id="IPR007110">
    <property type="entry name" value="Ig-like_dom"/>
</dbReference>
<evidence type="ECO:0000256" key="1">
    <source>
        <dbReference type="ARBA" id="ARBA00022729"/>
    </source>
</evidence>
<evidence type="ECO:0000313" key="7">
    <source>
        <dbReference type="Proteomes" id="UP000518266"/>
    </source>
</evidence>
<accession>A0A7J5XT84</accession>
<proteinExistence type="predicted"/>
<organism evidence="6 7">
    <name type="scientific">Dissostichus mawsoni</name>
    <name type="common">Antarctic cod</name>
    <dbReference type="NCBI Taxonomy" id="36200"/>
    <lineage>
        <taxon>Eukaryota</taxon>
        <taxon>Metazoa</taxon>
        <taxon>Chordata</taxon>
        <taxon>Craniata</taxon>
        <taxon>Vertebrata</taxon>
        <taxon>Euteleostomi</taxon>
        <taxon>Actinopterygii</taxon>
        <taxon>Neopterygii</taxon>
        <taxon>Teleostei</taxon>
        <taxon>Neoteleostei</taxon>
        <taxon>Acanthomorphata</taxon>
        <taxon>Eupercaria</taxon>
        <taxon>Perciformes</taxon>
        <taxon>Notothenioidei</taxon>
        <taxon>Nototheniidae</taxon>
        <taxon>Dissostichus</taxon>
    </lineage>
</organism>
<dbReference type="InterPro" id="IPR052598">
    <property type="entry name" value="IgSF_CEA-related"/>
</dbReference>
<evidence type="ECO:0000256" key="4">
    <source>
        <dbReference type="ARBA" id="ARBA00023319"/>
    </source>
</evidence>
<dbReference type="AlphaFoldDB" id="A0A7J5XT84"/>
<dbReference type="InterPro" id="IPR003599">
    <property type="entry name" value="Ig_sub"/>
</dbReference>
<feature type="domain" description="Ig-like" evidence="5">
    <location>
        <begin position="257"/>
        <end position="332"/>
    </location>
</feature>
<sequence length="378" mass="40712">MTSFSVGSNLTLLCSAQSGPEARLQWAFGGETLNTTGPLLELLSVLGIFRSFDSSIILNKTTGSQQIYASRNPLAVGSSVTLFSQNNVTAGAWIFDNNFIVFIAPGSVNIANSWKDRVTFNPTTSSLTITSVKLEDSGEYTLQALSPNNFIYQLTLSVQVPISNVSLTASATDLVEFNDTAVAAGAGVQLSDGGATLTMVGVTRYDEGSYRCNVSNAPIAAVVVNPTGGPPILHEQYMLHCEVTGYVENIQWSRNAPVTMASIKIVGAQPIMNHTFTLTCETAGSVHYIGWMYNLSQLHADNTKNISMDNATLTFNPVTNADNGDYRCEANNALSHFVGPIFSLEVFCEYSLCSLATCSPLLTGENFLDLSQTYFQYI</sequence>
<keyword evidence="1" id="KW-0732">Signal</keyword>
<dbReference type="SMART" id="SM00408">
    <property type="entry name" value="IGc2"/>
    <property type="match status" value="2"/>
</dbReference>
<dbReference type="Pfam" id="PF13927">
    <property type="entry name" value="Ig_3"/>
    <property type="match status" value="1"/>
</dbReference>
<keyword evidence="2" id="KW-1015">Disulfide bond</keyword>
<dbReference type="SMART" id="SM00409">
    <property type="entry name" value="IG"/>
    <property type="match status" value="3"/>
</dbReference>
<dbReference type="InterPro" id="IPR013783">
    <property type="entry name" value="Ig-like_fold"/>
</dbReference>
<evidence type="ECO:0000256" key="2">
    <source>
        <dbReference type="ARBA" id="ARBA00023157"/>
    </source>
</evidence>
<reference evidence="6 7" key="1">
    <citation type="submission" date="2020-03" db="EMBL/GenBank/DDBJ databases">
        <title>Dissostichus mawsoni Genome sequencing and assembly.</title>
        <authorList>
            <person name="Park H."/>
        </authorList>
    </citation>
    <scope>NUCLEOTIDE SEQUENCE [LARGE SCALE GENOMIC DNA]</scope>
    <source>
        <strain evidence="6">DM0001</strain>
        <tissue evidence="6">Muscle</tissue>
    </source>
</reference>
<name>A0A7J5XT84_DISMA</name>
<keyword evidence="4" id="KW-0393">Immunoglobulin domain</keyword>
<dbReference type="PROSITE" id="PS50835">
    <property type="entry name" value="IG_LIKE"/>
    <property type="match status" value="2"/>
</dbReference>
<dbReference type="Proteomes" id="UP000518266">
    <property type="component" value="Unassembled WGS sequence"/>
</dbReference>
<protein>
    <recommendedName>
        <fullName evidence="5">Ig-like domain-containing protein</fullName>
    </recommendedName>
</protein>
<comment type="caution">
    <text evidence="6">The sequence shown here is derived from an EMBL/GenBank/DDBJ whole genome shotgun (WGS) entry which is preliminary data.</text>
</comment>
<dbReference type="OrthoDB" id="6159398at2759"/>
<dbReference type="Gene3D" id="2.60.40.10">
    <property type="entry name" value="Immunoglobulins"/>
    <property type="match status" value="2"/>
</dbReference>
<dbReference type="PANTHER" id="PTHR44337:SF20">
    <property type="entry name" value="CARCINOEMBRYONIC ANTIGEN-RELATED CELL ADHESION MOLECULE 5-RELATED"/>
    <property type="match status" value="1"/>
</dbReference>
<evidence type="ECO:0000256" key="3">
    <source>
        <dbReference type="ARBA" id="ARBA00023180"/>
    </source>
</evidence>
<keyword evidence="3" id="KW-0325">Glycoprotein</keyword>